<dbReference type="Proteomes" id="UP001596996">
    <property type="component" value="Unassembled WGS sequence"/>
</dbReference>
<evidence type="ECO:0000313" key="3">
    <source>
        <dbReference type="Proteomes" id="UP001596996"/>
    </source>
</evidence>
<evidence type="ECO:0000313" key="2">
    <source>
        <dbReference type="EMBL" id="MFD0965307.1"/>
    </source>
</evidence>
<dbReference type="RefSeq" id="WP_380817824.1">
    <property type="nucleotide sequence ID" value="NZ_JBHTJN010000001.1"/>
</dbReference>
<proteinExistence type="predicted"/>
<name>A0ABW3I6M1_9PAST</name>
<organism evidence="2 3">
    <name type="scientific">Seminibacterium arietis</name>
    <dbReference type="NCBI Taxonomy" id="1173502"/>
    <lineage>
        <taxon>Bacteria</taxon>
        <taxon>Pseudomonadati</taxon>
        <taxon>Pseudomonadota</taxon>
        <taxon>Gammaproteobacteria</taxon>
        <taxon>Pasteurellales</taxon>
        <taxon>Pasteurellaceae</taxon>
        <taxon>Seminibacterium</taxon>
    </lineage>
</organism>
<evidence type="ECO:0008006" key="4">
    <source>
        <dbReference type="Google" id="ProtNLM"/>
    </source>
</evidence>
<feature type="region of interest" description="Disordered" evidence="1">
    <location>
        <begin position="169"/>
        <end position="209"/>
    </location>
</feature>
<reference evidence="3" key="1">
    <citation type="journal article" date="2019" name="Int. J. Syst. Evol. Microbiol.">
        <title>The Global Catalogue of Microorganisms (GCM) 10K type strain sequencing project: providing services to taxonomists for standard genome sequencing and annotation.</title>
        <authorList>
            <consortium name="The Broad Institute Genomics Platform"/>
            <consortium name="The Broad Institute Genome Sequencing Center for Infectious Disease"/>
            <person name="Wu L."/>
            <person name="Ma J."/>
        </authorList>
    </citation>
    <scope>NUCLEOTIDE SEQUENCE [LARGE SCALE GENOMIC DNA]</scope>
    <source>
        <strain evidence="3">CCUG 61707</strain>
    </source>
</reference>
<dbReference type="EMBL" id="JBHTJN010000001">
    <property type="protein sequence ID" value="MFD0965307.1"/>
    <property type="molecule type" value="Genomic_DNA"/>
</dbReference>
<accession>A0ABW3I6M1</accession>
<evidence type="ECO:0000256" key="1">
    <source>
        <dbReference type="SAM" id="MobiDB-lite"/>
    </source>
</evidence>
<keyword evidence="3" id="KW-1185">Reference proteome</keyword>
<feature type="compositionally biased region" description="Low complexity" evidence="1">
    <location>
        <begin position="176"/>
        <end position="189"/>
    </location>
</feature>
<comment type="caution">
    <text evidence="2">The sequence shown here is derived from an EMBL/GenBank/DDBJ whole genome shotgun (WGS) entry which is preliminary data.</text>
</comment>
<gene>
    <name evidence="2" type="ORF">ACFQ02_00290</name>
</gene>
<sequence length="209" mass="23736">MTQTIFTYNQEQAIKAGNSSFIAETGAYICRIISAEYVQSQSGALSLELTVETKEGLRGNYLSIYYQGKDGSPLQSGHNMIQAIMGGTRVAELTRQFKDNKAYAPQLEGKYLGLMLQKVLRTKQDGSDTYGFQILCPFFHNTQKTLAEHLENKPAERIKWLIEHIKDKDDRRKQDQQQNYQAHQQLYGQSTSSSYPPPLADNLDDEIPF</sequence>
<protein>
    <recommendedName>
        <fullName evidence="4">DUF669 domain-containing protein</fullName>
    </recommendedName>
</protein>